<proteinExistence type="predicted"/>
<gene>
    <name evidence="1" type="ORF">SAMN04515672_2848</name>
</gene>
<dbReference type="AlphaFoldDB" id="A0A1G9B739"/>
<keyword evidence="2" id="KW-1185">Reference proteome</keyword>
<evidence type="ECO:0000313" key="1">
    <source>
        <dbReference type="EMBL" id="SDK35299.1"/>
    </source>
</evidence>
<sequence>MGHPLYQSTVDKQIRNMLILSNLSVQTYIIDSFYSGN</sequence>
<accession>A0A1G9B739</accession>
<dbReference type="Proteomes" id="UP000198882">
    <property type="component" value="Unassembled WGS sequence"/>
</dbReference>
<evidence type="ECO:0000313" key="2">
    <source>
        <dbReference type="Proteomes" id="UP000198882"/>
    </source>
</evidence>
<protein>
    <submittedName>
        <fullName evidence="1">Uncharacterized protein</fullName>
    </submittedName>
</protein>
<dbReference type="EMBL" id="FNFE01000004">
    <property type="protein sequence ID" value="SDK35299.1"/>
    <property type="molecule type" value="Genomic_DNA"/>
</dbReference>
<name>A0A1G9B739_9EURY</name>
<organism evidence="1 2">
    <name type="scientific">Natronorubrum texcoconense</name>
    <dbReference type="NCBI Taxonomy" id="1095776"/>
    <lineage>
        <taxon>Archaea</taxon>
        <taxon>Methanobacteriati</taxon>
        <taxon>Methanobacteriota</taxon>
        <taxon>Stenosarchaea group</taxon>
        <taxon>Halobacteria</taxon>
        <taxon>Halobacteriales</taxon>
        <taxon>Natrialbaceae</taxon>
        <taxon>Natronorubrum</taxon>
    </lineage>
</organism>
<reference evidence="2" key="1">
    <citation type="submission" date="2016-10" db="EMBL/GenBank/DDBJ databases">
        <authorList>
            <person name="Varghese N."/>
            <person name="Submissions S."/>
        </authorList>
    </citation>
    <scope>NUCLEOTIDE SEQUENCE [LARGE SCALE GENOMIC DNA]</scope>
    <source>
        <strain evidence="2">B4,CECT 8067,JCM 17497</strain>
    </source>
</reference>